<gene>
    <name evidence="2" type="ORF">TWF730_008653</name>
</gene>
<accession>A0AAV9V9J4</accession>
<organism evidence="2 3">
    <name type="scientific">Orbilia blumenaviensis</name>
    <dbReference type="NCBI Taxonomy" id="1796055"/>
    <lineage>
        <taxon>Eukaryota</taxon>
        <taxon>Fungi</taxon>
        <taxon>Dikarya</taxon>
        <taxon>Ascomycota</taxon>
        <taxon>Pezizomycotina</taxon>
        <taxon>Orbiliomycetes</taxon>
        <taxon>Orbiliales</taxon>
        <taxon>Orbiliaceae</taxon>
        <taxon>Orbilia</taxon>
    </lineage>
</organism>
<dbReference type="Pfam" id="PF00646">
    <property type="entry name" value="F-box"/>
    <property type="match status" value="1"/>
</dbReference>
<proteinExistence type="predicted"/>
<evidence type="ECO:0000259" key="1">
    <source>
        <dbReference type="PROSITE" id="PS50181"/>
    </source>
</evidence>
<dbReference type="PROSITE" id="PS50181">
    <property type="entry name" value="FBOX"/>
    <property type="match status" value="1"/>
</dbReference>
<comment type="caution">
    <text evidence="2">The sequence shown here is derived from an EMBL/GenBank/DDBJ whole genome shotgun (WGS) entry which is preliminary data.</text>
</comment>
<keyword evidence="3" id="KW-1185">Reference proteome</keyword>
<sequence length="488" mass="55122">MTSLLSLPPELTDQIFTYLPLSSILTLRLLNHTYNHKFQHPLRTILFTNLTLNLRAPAISHLTILPAPARAYIKHITFTRSPLKLPLPKTLNKKKDPQPNLINALSNLPNLKSIDFDLKDNISDYWTPIIKALLANHKSSTTLTSLKTIRISPTAYLTTPDLTSSLPILSSSSKTPIFRNLKTLEISITLLYDRPKHIERVWEWISSAAGPTLTSLILINTSQISPEDPWPLDSRHHHSSSISSISSISISDSDNTPTFLPKTFHLPRLRGLKLQNLYLTIKDLHHLLTTSSKSLESIDLHACYTQSPKHDWFNFLSLLHKLISATTTTATTINNDKEHTTTTTTRTSNLSTIHLALQGHHRNISSYELPEISIITDSSCPTTFETVLHSPPNPPYITKKDIFSLLPSTSKNPNKAPETSIDTFWSSLTDSKWNSQQVTRYKRLRALSAQHDAEIRKLRCYAQYDYDMAASLEEKYQASLQKIKAEAD</sequence>
<dbReference type="SUPFAM" id="SSF52047">
    <property type="entry name" value="RNI-like"/>
    <property type="match status" value="1"/>
</dbReference>
<dbReference type="Pfam" id="PF24758">
    <property type="entry name" value="LRR_At5g56370"/>
    <property type="match status" value="1"/>
</dbReference>
<evidence type="ECO:0000313" key="3">
    <source>
        <dbReference type="Proteomes" id="UP001373714"/>
    </source>
</evidence>
<reference evidence="2 3" key="1">
    <citation type="submission" date="2019-10" db="EMBL/GenBank/DDBJ databases">
        <authorList>
            <person name="Palmer J.M."/>
        </authorList>
    </citation>
    <scope>NUCLEOTIDE SEQUENCE [LARGE SCALE GENOMIC DNA]</scope>
    <source>
        <strain evidence="2 3">TWF730</strain>
    </source>
</reference>
<dbReference type="EMBL" id="JAVHNS010000005">
    <property type="protein sequence ID" value="KAK6354241.1"/>
    <property type="molecule type" value="Genomic_DNA"/>
</dbReference>
<dbReference type="Proteomes" id="UP001373714">
    <property type="component" value="Unassembled WGS sequence"/>
</dbReference>
<dbReference type="InterPro" id="IPR036047">
    <property type="entry name" value="F-box-like_dom_sf"/>
</dbReference>
<evidence type="ECO:0000313" key="2">
    <source>
        <dbReference type="EMBL" id="KAK6354241.1"/>
    </source>
</evidence>
<name>A0AAV9V9J4_9PEZI</name>
<dbReference type="InterPro" id="IPR001810">
    <property type="entry name" value="F-box_dom"/>
</dbReference>
<feature type="domain" description="F-box" evidence="1">
    <location>
        <begin position="1"/>
        <end position="50"/>
    </location>
</feature>
<dbReference type="AlphaFoldDB" id="A0AAV9V9J4"/>
<dbReference type="SUPFAM" id="SSF81383">
    <property type="entry name" value="F-box domain"/>
    <property type="match status" value="1"/>
</dbReference>
<protein>
    <recommendedName>
        <fullName evidence="1">F-box domain-containing protein</fullName>
    </recommendedName>
</protein>
<dbReference type="InterPro" id="IPR055411">
    <property type="entry name" value="LRR_FXL15/At3g58940/PEG3-like"/>
</dbReference>